<dbReference type="GO" id="GO:0016655">
    <property type="term" value="F:oxidoreductase activity, acting on NAD(P)H, quinone or similar compound as acceptor"/>
    <property type="evidence" value="ECO:0007669"/>
    <property type="project" value="UniProtKB-UniRule"/>
</dbReference>
<comment type="catalytic activity">
    <reaction evidence="8">
        <text>a ubiquinone + n Na(+)(in) + NADH + H(+) = a ubiquinol + n Na(+)(out) + NAD(+)</text>
        <dbReference type="Rhea" id="RHEA:47748"/>
        <dbReference type="Rhea" id="RHEA-COMP:9565"/>
        <dbReference type="Rhea" id="RHEA-COMP:9566"/>
        <dbReference type="ChEBI" id="CHEBI:15378"/>
        <dbReference type="ChEBI" id="CHEBI:16389"/>
        <dbReference type="ChEBI" id="CHEBI:17976"/>
        <dbReference type="ChEBI" id="CHEBI:29101"/>
        <dbReference type="ChEBI" id="CHEBI:57540"/>
        <dbReference type="ChEBI" id="CHEBI:57945"/>
        <dbReference type="EC" id="7.2.1.1"/>
    </reaction>
</comment>
<comment type="subunit">
    <text evidence="8">Composed of six subunits; NqrA, NqrB, NqrC, NqrD, NqrE and NqrF.</text>
</comment>
<feature type="domain" description="Na(+)-translocating NADH-quinone reductase subunit A C-terminal" evidence="10">
    <location>
        <begin position="262"/>
        <end position="311"/>
    </location>
</feature>
<gene>
    <name evidence="8" type="primary">nqrA</name>
    <name evidence="12" type="ORF">B9G39_13415</name>
</gene>
<sequence>MINIKRGLDLPITGSPQQSIDAARRPVRSVAVLGRDYVGMKPTMAVAEGDRVKTGQVIFSDKKTPGVLYTAPASGVVTAVNRGEKRVFQSLVIEVDGDDAETFASYEPKNFDQLTPAQVQENLVQSGLWTAFRTRPFSKVPAPDTTPHSIFVTAMDTHPLAADPAVIIQEYQDDFVQGLKIIARLTSGKVFVCHGDNASINVGQAPASLHSFSGPHPAGLPGTHIHFLDPVGTNKTVWHIGYQDVIAISRLFTTGKLWVERVVSMAGPQVTKPRLVKTQLGANLTDLVQGEVSDKANRIISGSIFGGSTAKNELAFLGRYHNQVVVLEEGYKREFMGWLAAGQEKHSVMNVFLSKLSASKRFSFTTTTNGSVRAMVPVGNYEKIMPLDILPTQLLRSLIVGDTEMAQKLGCLELDEEDLALCSYVCAGKYEYGPILRDNLNRIEQEG</sequence>
<dbReference type="InterPro" id="IPR022615">
    <property type="entry name" value="NqrA_C_domain"/>
</dbReference>
<comment type="function">
    <text evidence="8">NQR complex catalyzes the reduction of ubiquinone-1 to ubiquinol by two successive reactions, coupled with the transport of Na(+) ions from the cytoplasm to the periplasm. NqrA to NqrE are probably involved in the second step, the conversion of ubisemiquinone to ubiquinol.</text>
</comment>
<dbReference type="InterPro" id="IPR056147">
    <property type="entry name" value="NQRA_N"/>
</dbReference>
<dbReference type="PANTHER" id="PTHR37839">
    <property type="entry name" value="NA(+)-TRANSLOCATING NADH-QUINONE REDUCTASE SUBUNIT A"/>
    <property type="match status" value="1"/>
</dbReference>
<dbReference type="Proteomes" id="UP000257039">
    <property type="component" value="Unassembled WGS sequence"/>
</dbReference>
<name>A0A4V1INN6_9GAMM</name>
<keyword evidence="13" id="KW-1185">Reference proteome</keyword>
<dbReference type="Pfam" id="PF24836">
    <property type="entry name" value="NQRA_2nd"/>
    <property type="match status" value="1"/>
</dbReference>
<dbReference type="EMBL" id="NDXW01000001">
    <property type="protein sequence ID" value="RDH44361.1"/>
    <property type="molecule type" value="Genomic_DNA"/>
</dbReference>
<keyword evidence="7 8" id="KW-0739">Sodium transport</keyword>
<evidence type="ECO:0000313" key="13">
    <source>
        <dbReference type="Proteomes" id="UP000257039"/>
    </source>
</evidence>
<evidence type="ECO:0000256" key="3">
    <source>
        <dbReference type="ARBA" id="ARBA00023027"/>
    </source>
</evidence>
<comment type="similarity">
    <text evidence="8">Belongs to the NqrA family.</text>
</comment>
<comment type="caution">
    <text evidence="12">The sequence shown here is derived from an EMBL/GenBank/DDBJ whole genome shotgun (WGS) entry which is preliminary data.</text>
</comment>
<dbReference type="RefSeq" id="WP_094787525.1">
    <property type="nucleotide sequence ID" value="NZ_NDXW01000001.1"/>
</dbReference>
<dbReference type="PANTHER" id="PTHR37839:SF1">
    <property type="entry name" value="NA(+)-TRANSLOCATING NADH-QUINONE REDUCTASE SUBUNIT A"/>
    <property type="match status" value="1"/>
</dbReference>
<reference evidence="12 13" key="1">
    <citation type="submission" date="2017-04" db="EMBL/GenBank/DDBJ databases">
        <title>Draft genome sequence of Zooshikella ganghwensis VG4 isolated from Red Sea sediments.</title>
        <authorList>
            <person name="Rehman Z."/>
            <person name="Alam I."/>
            <person name="Kamau A."/>
            <person name="Bajic V."/>
            <person name="Leiknes T."/>
        </authorList>
    </citation>
    <scope>NUCLEOTIDE SEQUENCE [LARGE SCALE GENOMIC DNA]</scope>
    <source>
        <strain evidence="12 13">VG4</strain>
    </source>
</reference>
<evidence type="ECO:0000256" key="5">
    <source>
        <dbReference type="ARBA" id="ARBA00023065"/>
    </source>
</evidence>
<evidence type="ECO:0000256" key="6">
    <source>
        <dbReference type="ARBA" id="ARBA00023075"/>
    </source>
</evidence>
<dbReference type="NCBIfam" id="TIGR01936">
    <property type="entry name" value="nqrA"/>
    <property type="match status" value="1"/>
</dbReference>
<evidence type="ECO:0000259" key="10">
    <source>
        <dbReference type="Pfam" id="PF11973"/>
    </source>
</evidence>
<keyword evidence="4 8" id="KW-0915">Sodium</keyword>
<dbReference type="EC" id="7.2.1.1" evidence="8"/>
<evidence type="ECO:0000256" key="8">
    <source>
        <dbReference type="HAMAP-Rule" id="MF_00425"/>
    </source>
</evidence>
<dbReference type="Pfam" id="PF11973">
    <property type="entry name" value="NQRA_SLBB"/>
    <property type="match status" value="1"/>
</dbReference>
<evidence type="ECO:0000256" key="2">
    <source>
        <dbReference type="ARBA" id="ARBA00022967"/>
    </source>
</evidence>
<proteinExistence type="inferred from homology"/>
<dbReference type="AlphaFoldDB" id="A0A4V1INN6"/>
<evidence type="ECO:0000256" key="1">
    <source>
        <dbReference type="ARBA" id="ARBA00022448"/>
    </source>
</evidence>
<keyword evidence="1 8" id="KW-0813">Transport</keyword>
<feature type="domain" description="NqrA second alpha/beta" evidence="11">
    <location>
        <begin position="116"/>
        <end position="257"/>
    </location>
</feature>
<protein>
    <recommendedName>
        <fullName evidence="8">Na(+)-translocating NADH-quinone reductase subunit A</fullName>
        <shortName evidence="8">Na(+)-NQR subunit A</shortName>
        <shortName evidence="8">Na(+)-translocating NQR subunit A</shortName>
        <ecNumber evidence="8">7.2.1.1</ecNumber>
    </recommendedName>
    <alternativeName>
        <fullName evidence="8">NQR complex subunit A</fullName>
    </alternativeName>
    <alternativeName>
        <fullName evidence="8">NQR-1 subunit A</fullName>
    </alternativeName>
</protein>
<evidence type="ECO:0000313" key="12">
    <source>
        <dbReference type="EMBL" id="RDH44361.1"/>
    </source>
</evidence>
<organism evidence="12 13">
    <name type="scientific">Zooshikella ganghwensis</name>
    <dbReference type="NCBI Taxonomy" id="202772"/>
    <lineage>
        <taxon>Bacteria</taxon>
        <taxon>Pseudomonadati</taxon>
        <taxon>Pseudomonadota</taxon>
        <taxon>Gammaproteobacteria</taxon>
        <taxon>Oceanospirillales</taxon>
        <taxon>Zooshikellaceae</taxon>
        <taxon>Zooshikella</taxon>
    </lineage>
</organism>
<keyword evidence="2 8" id="KW-1278">Translocase</keyword>
<dbReference type="HAMAP" id="MF_00425">
    <property type="entry name" value="NqrA"/>
    <property type="match status" value="1"/>
</dbReference>
<dbReference type="NCBIfam" id="NF003759">
    <property type="entry name" value="PRK05352.1-2"/>
    <property type="match status" value="1"/>
</dbReference>
<dbReference type="Pfam" id="PF05896">
    <property type="entry name" value="NQRA_N"/>
    <property type="match status" value="1"/>
</dbReference>
<keyword evidence="5 8" id="KW-0406">Ion transport</keyword>
<evidence type="ECO:0000256" key="7">
    <source>
        <dbReference type="ARBA" id="ARBA00023201"/>
    </source>
</evidence>
<evidence type="ECO:0000259" key="9">
    <source>
        <dbReference type="Pfam" id="PF05896"/>
    </source>
</evidence>
<dbReference type="InterPro" id="IPR056148">
    <property type="entry name" value="NQRA_2nd"/>
</dbReference>
<keyword evidence="6 8" id="KW-0830">Ubiquinone</keyword>
<keyword evidence="3 8" id="KW-0520">NAD</keyword>
<evidence type="ECO:0000259" key="11">
    <source>
        <dbReference type="Pfam" id="PF24836"/>
    </source>
</evidence>
<dbReference type="InterPro" id="IPR008703">
    <property type="entry name" value="NqrA"/>
</dbReference>
<accession>A0A4V1INN6</accession>
<feature type="domain" description="NqrA N-terminal barrel-sandwich hybrid" evidence="9">
    <location>
        <begin position="2"/>
        <end position="96"/>
    </location>
</feature>
<evidence type="ECO:0000256" key="4">
    <source>
        <dbReference type="ARBA" id="ARBA00023053"/>
    </source>
</evidence>
<dbReference type="GO" id="GO:0006814">
    <property type="term" value="P:sodium ion transport"/>
    <property type="evidence" value="ECO:0007669"/>
    <property type="project" value="UniProtKB-UniRule"/>
</dbReference>